<keyword evidence="4" id="KW-1185">Reference proteome</keyword>
<gene>
    <name evidence="3" type="ORF">ARMGADRAFT_1165020</name>
</gene>
<feature type="compositionally biased region" description="Basic and acidic residues" evidence="2">
    <location>
        <begin position="22"/>
        <end position="31"/>
    </location>
</feature>
<dbReference type="Gene3D" id="1.10.287.1490">
    <property type="match status" value="1"/>
</dbReference>
<sequence length="310" mass="34108">MAMSSFKDEATMKKVKAAAGDSVKDDIQEQDRQEFKDARKFVSGQCTKDTAKVKTLGTDPGIIFVPASNSIPQDQPLNSAPILAPVPAPSPAPASPPAVDPDAVVNINRRLDALIGPIEDMTKDNNALKNKVATLKDKVGEQDAEITVLKDKMAGLEKLSGKQEAEITVLKDRVAALERLSEEQDAAYEDIHGWLVTNDIKYMDRLRLRQILDMGQARLARFANLPIDPAQSRYAVALSRAWRAHLAGCADNDYRLQTARQLLIDCPDVETTSMSDGSLRLFTEYPSDIRTPESRRSHCAPCTGDYNDIQ</sequence>
<dbReference type="EMBL" id="KZ293656">
    <property type="protein sequence ID" value="PBK93539.1"/>
    <property type="molecule type" value="Genomic_DNA"/>
</dbReference>
<dbReference type="OMA" id="FTEYPSD"/>
<dbReference type="Proteomes" id="UP000217790">
    <property type="component" value="Unassembled WGS sequence"/>
</dbReference>
<feature type="compositionally biased region" description="Basic and acidic residues" evidence="2">
    <location>
        <begin position="1"/>
        <end position="12"/>
    </location>
</feature>
<evidence type="ECO:0000313" key="4">
    <source>
        <dbReference type="Proteomes" id="UP000217790"/>
    </source>
</evidence>
<feature type="region of interest" description="Disordered" evidence="2">
    <location>
        <begin position="1"/>
        <end position="31"/>
    </location>
</feature>
<keyword evidence="1" id="KW-0175">Coiled coil</keyword>
<proteinExistence type="predicted"/>
<evidence type="ECO:0000256" key="1">
    <source>
        <dbReference type="SAM" id="Coils"/>
    </source>
</evidence>
<protein>
    <submittedName>
        <fullName evidence="3">Uncharacterized protein</fullName>
    </submittedName>
</protein>
<name>A0A2H3DE82_ARMGA</name>
<evidence type="ECO:0000313" key="3">
    <source>
        <dbReference type="EMBL" id="PBK93539.1"/>
    </source>
</evidence>
<feature type="coiled-coil region" evidence="1">
    <location>
        <begin position="118"/>
        <end position="145"/>
    </location>
</feature>
<dbReference type="InParanoid" id="A0A2H3DE82"/>
<evidence type="ECO:0000256" key="2">
    <source>
        <dbReference type="SAM" id="MobiDB-lite"/>
    </source>
</evidence>
<dbReference type="OrthoDB" id="2980806at2759"/>
<accession>A0A2H3DE82</accession>
<dbReference type="STRING" id="47427.A0A2H3DE82"/>
<reference evidence="4" key="1">
    <citation type="journal article" date="2017" name="Nat. Ecol. Evol.">
        <title>Genome expansion and lineage-specific genetic innovations in the forest pathogenic fungi Armillaria.</title>
        <authorList>
            <person name="Sipos G."/>
            <person name="Prasanna A.N."/>
            <person name="Walter M.C."/>
            <person name="O'Connor E."/>
            <person name="Balint B."/>
            <person name="Krizsan K."/>
            <person name="Kiss B."/>
            <person name="Hess J."/>
            <person name="Varga T."/>
            <person name="Slot J."/>
            <person name="Riley R."/>
            <person name="Boka B."/>
            <person name="Rigling D."/>
            <person name="Barry K."/>
            <person name="Lee J."/>
            <person name="Mihaltcheva S."/>
            <person name="LaButti K."/>
            <person name="Lipzen A."/>
            <person name="Waldron R."/>
            <person name="Moloney N.M."/>
            <person name="Sperisen C."/>
            <person name="Kredics L."/>
            <person name="Vagvoelgyi C."/>
            <person name="Patrignani A."/>
            <person name="Fitzpatrick D."/>
            <person name="Nagy I."/>
            <person name="Doyle S."/>
            <person name="Anderson J.B."/>
            <person name="Grigoriev I.V."/>
            <person name="Gueldener U."/>
            <person name="Muensterkoetter M."/>
            <person name="Nagy L.G."/>
        </authorList>
    </citation>
    <scope>NUCLEOTIDE SEQUENCE [LARGE SCALE GENOMIC DNA]</scope>
    <source>
        <strain evidence="4">Ar21-2</strain>
    </source>
</reference>
<organism evidence="3 4">
    <name type="scientific">Armillaria gallica</name>
    <name type="common">Bulbous honey fungus</name>
    <name type="synonym">Armillaria bulbosa</name>
    <dbReference type="NCBI Taxonomy" id="47427"/>
    <lineage>
        <taxon>Eukaryota</taxon>
        <taxon>Fungi</taxon>
        <taxon>Dikarya</taxon>
        <taxon>Basidiomycota</taxon>
        <taxon>Agaricomycotina</taxon>
        <taxon>Agaricomycetes</taxon>
        <taxon>Agaricomycetidae</taxon>
        <taxon>Agaricales</taxon>
        <taxon>Marasmiineae</taxon>
        <taxon>Physalacriaceae</taxon>
        <taxon>Armillaria</taxon>
    </lineage>
</organism>
<dbReference type="AlphaFoldDB" id="A0A2H3DE82"/>